<protein>
    <submittedName>
        <fullName evidence="2">Uncharacterized protein</fullName>
    </submittedName>
</protein>
<feature type="region of interest" description="Disordered" evidence="1">
    <location>
        <begin position="1"/>
        <end position="92"/>
    </location>
</feature>
<gene>
    <name evidence="2" type="ORF">EJ02DRAFT_459230</name>
</gene>
<evidence type="ECO:0000313" key="3">
    <source>
        <dbReference type="Proteomes" id="UP000800038"/>
    </source>
</evidence>
<name>A0A6A5SHD7_9PLEO</name>
<organism evidence="2 3">
    <name type="scientific">Clathrospora elynae</name>
    <dbReference type="NCBI Taxonomy" id="706981"/>
    <lineage>
        <taxon>Eukaryota</taxon>
        <taxon>Fungi</taxon>
        <taxon>Dikarya</taxon>
        <taxon>Ascomycota</taxon>
        <taxon>Pezizomycotina</taxon>
        <taxon>Dothideomycetes</taxon>
        <taxon>Pleosporomycetidae</taxon>
        <taxon>Pleosporales</taxon>
        <taxon>Diademaceae</taxon>
        <taxon>Clathrospora</taxon>
    </lineage>
</organism>
<feature type="compositionally biased region" description="Basic and acidic residues" evidence="1">
    <location>
        <begin position="23"/>
        <end position="45"/>
    </location>
</feature>
<evidence type="ECO:0000256" key="1">
    <source>
        <dbReference type="SAM" id="MobiDB-lite"/>
    </source>
</evidence>
<keyword evidence="3" id="KW-1185">Reference proteome</keyword>
<dbReference type="OrthoDB" id="3798255at2759"/>
<reference evidence="2" key="1">
    <citation type="journal article" date="2020" name="Stud. Mycol.">
        <title>101 Dothideomycetes genomes: a test case for predicting lifestyles and emergence of pathogens.</title>
        <authorList>
            <person name="Haridas S."/>
            <person name="Albert R."/>
            <person name="Binder M."/>
            <person name="Bloem J."/>
            <person name="Labutti K."/>
            <person name="Salamov A."/>
            <person name="Andreopoulos B."/>
            <person name="Baker S."/>
            <person name="Barry K."/>
            <person name="Bills G."/>
            <person name="Bluhm B."/>
            <person name="Cannon C."/>
            <person name="Castanera R."/>
            <person name="Culley D."/>
            <person name="Daum C."/>
            <person name="Ezra D."/>
            <person name="Gonzalez J."/>
            <person name="Henrissat B."/>
            <person name="Kuo A."/>
            <person name="Liang C."/>
            <person name="Lipzen A."/>
            <person name="Lutzoni F."/>
            <person name="Magnuson J."/>
            <person name="Mondo S."/>
            <person name="Nolan M."/>
            <person name="Ohm R."/>
            <person name="Pangilinan J."/>
            <person name="Park H.-J."/>
            <person name="Ramirez L."/>
            <person name="Alfaro M."/>
            <person name="Sun H."/>
            <person name="Tritt A."/>
            <person name="Yoshinaga Y."/>
            <person name="Zwiers L.-H."/>
            <person name="Turgeon B."/>
            <person name="Goodwin S."/>
            <person name="Spatafora J."/>
            <person name="Crous P."/>
            <person name="Grigoriev I."/>
        </authorList>
    </citation>
    <scope>NUCLEOTIDE SEQUENCE</scope>
    <source>
        <strain evidence="2">CBS 161.51</strain>
    </source>
</reference>
<sequence>MGQGQSQQRAELRSATPEPVVSDEERAQAQAEMRAKQKAALDKRFPNQPTKPRTASPAGAQPTRKPSALQEASKENVGWRNIDMQTEFRRWD</sequence>
<evidence type="ECO:0000313" key="2">
    <source>
        <dbReference type="EMBL" id="KAF1936807.1"/>
    </source>
</evidence>
<dbReference type="Proteomes" id="UP000800038">
    <property type="component" value="Unassembled WGS sequence"/>
</dbReference>
<proteinExistence type="predicted"/>
<accession>A0A6A5SHD7</accession>
<dbReference type="AlphaFoldDB" id="A0A6A5SHD7"/>
<dbReference type="EMBL" id="ML976169">
    <property type="protein sequence ID" value="KAF1936807.1"/>
    <property type="molecule type" value="Genomic_DNA"/>
</dbReference>